<evidence type="ECO:0000256" key="2">
    <source>
        <dbReference type="ARBA" id="ARBA00008610"/>
    </source>
</evidence>
<dbReference type="eggNOG" id="COG1744">
    <property type="taxonomic scope" value="Bacteria"/>
</dbReference>
<dbReference type="InterPro" id="IPR006311">
    <property type="entry name" value="TAT_signal"/>
</dbReference>
<evidence type="ECO:0000259" key="8">
    <source>
        <dbReference type="Pfam" id="PF02608"/>
    </source>
</evidence>
<keyword evidence="5" id="KW-0472">Membrane</keyword>
<feature type="signal peptide" evidence="7">
    <location>
        <begin position="1"/>
        <end position="22"/>
    </location>
</feature>
<dbReference type="PANTHER" id="PTHR34296:SF2">
    <property type="entry name" value="ABC TRANSPORTER GUANOSINE-BINDING PROTEIN NUPN"/>
    <property type="match status" value="1"/>
</dbReference>
<evidence type="ECO:0000256" key="1">
    <source>
        <dbReference type="ARBA" id="ARBA00004193"/>
    </source>
</evidence>
<accession>R4YY74</accession>
<sequence length="358" mass="37361">MTSRRRVLAAAAMLSVPALMLASCGDSQDDANATDGAKDKGKIGLVFDIGGKGDKSFNDAASKGLNEAADRLGYTTKELEPDEGGQNRAELLESLAAGGYNPVIGVGFLFADSVLETAQAHPDTTFAIVDNAYPPEDEAKTKNIKQLVFAEEQGSYLVGAAAAMKSESGQIGFIGGVETDLIKKFQAGYEAGAKKVNPDIKIQSQYITQPPDFDGFNDPAKAKTIAKKMYDDGADVVFHASGASGSGLFEAAVEANGGKDTTKWAIGVDSDQYNLVPKDQQAVILTSMLKKVDVAVAGAITDFDAGKTEGGVTSFDLEAGGVDYSTSGGYVDDISADLDKLKEQIISGEIEVPTTPEG</sequence>
<dbReference type="InterPro" id="IPR050957">
    <property type="entry name" value="BMP_lipoprotein"/>
</dbReference>
<proteinExistence type="inferred from homology"/>
<name>R4YY74_9ACTN</name>
<comment type="subcellular location">
    <subcellularLocation>
        <location evidence="1">Cell membrane</location>
        <topology evidence="1">Lipid-anchor</topology>
    </subcellularLocation>
</comment>
<dbReference type="PROSITE" id="PS51257">
    <property type="entry name" value="PROKAR_LIPOPROTEIN"/>
    <property type="match status" value="1"/>
</dbReference>
<dbReference type="PROSITE" id="PS51318">
    <property type="entry name" value="TAT"/>
    <property type="match status" value="1"/>
</dbReference>
<keyword evidence="6 9" id="KW-0449">Lipoprotein</keyword>
<evidence type="ECO:0000256" key="7">
    <source>
        <dbReference type="SAM" id="SignalP"/>
    </source>
</evidence>
<dbReference type="RefSeq" id="WP_012225603.1">
    <property type="nucleotide sequence ID" value="NZ_HG422565.1"/>
</dbReference>
<dbReference type="GO" id="GO:0005886">
    <property type="term" value="C:plasma membrane"/>
    <property type="evidence" value="ECO:0007669"/>
    <property type="project" value="UniProtKB-SubCell"/>
</dbReference>
<dbReference type="PANTHER" id="PTHR34296">
    <property type="entry name" value="TRANSCRIPTIONAL ACTIVATOR PROTEIN MED"/>
    <property type="match status" value="1"/>
</dbReference>
<keyword evidence="10" id="KW-1185">Reference proteome</keyword>
<comment type="caution">
    <text evidence="9">The sequence shown here is derived from an EMBL/GenBank/DDBJ whole genome shotgun (WGS) entry which is preliminary data.</text>
</comment>
<feature type="domain" description="ABC transporter substrate-binding protein PnrA-like" evidence="8">
    <location>
        <begin position="46"/>
        <end position="354"/>
    </location>
</feature>
<dbReference type="STRING" id="1229780.BN381_20089"/>
<dbReference type="AlphaFoldDB" id="R4YY74"/>
<protein>
    <submittedName>
        <fullName evidence="9">Basic membrane lipoprotein</fullName>
    </submittedName>
</protein>
<reference evidence="9 10" key="1">
    <citation type="journal article" date="2013" name="ISME J.">
        <title>Metabolic model for the filamentous 'Candidatus Microthrix parvicella' based on genomic and metagenomic analyses.</title>
        <authorList>
            <person name="Jon McIlroy S."/>
            <person name="Kristiansen R."/>
            <person name="Albertsen M."/>
            <person name="Michael Karst S."/>
            <person name="Rossetti S."/>
            <person name="Lund Nielsen J."/>
            <person name="Tandoi V."/>
            <person name="James Seviour R."/>
            <person name="Nielsen P.H."/>
        </authorList>
    </citation>
    <scope>NUCLEOTIDE SEQUENCE [LARGE SCALE GENOMIC DNA]</scope>
    <source>
        <strain evidence="9 10">RN1</strain>
    </source>
</reference>
<evidence type="ECO:0000256" key="4">
    <source>
        <dbReference type="ARBA" id="ARBA00022729"/>
    </source>
</evidence>
<organism evidence="9 10">
    <name type="scientific">Candidatus Neomicrothrix parvicella RN1</name>
    <dbReference type="NCBI Taxonomy" id="1229780"/>
    <lineage>
        <taxon>Bacteria</taxon>
        <taxon>Bacillati</taxon>
        <taxon>Actinomycetota</taxon>
        <taxon>Acidimicrobiia</taxon>
        <taxon>Acidimicrobiales</taxon>
        <taxon>Microthrixaceae</taxon>
        <taxon>Candidatus Neomicrothrix</taxon>
    </lineage>
</organism>
<keyword evidence="3" id="KW-1003">Cell membrane</keyword>
<gene>
    <name evidence="9" type="ORF">BN381_20089</name>
</gene>
<dbReference type="InterPro" id="IPR028082">
    <property type="entry name" value="Peripla_BP_I"/>
</dbReference>
<dbReference type="HOGENOM" id="CLU_038813_0_0_11"/>
<evidence type="ECO:0000313" key="10">
    <source>
        <dbReference type="Proteomes" id="UP000018291"/>
    </source>
</evidence>
<evidence type="ECO:0000256" key="6">
    <source>
        <dbReference type="ARBA" id="ARBA00023288"/>
    </source>
</evidence>
<dbReference type="Pfam" id="PF02608">
    <property type="entry name" value="Bmp"/>
    <property type="match status" value="1"/>
</dbReference>
<dbReference type="SUPFAM" id="SSF53822">
    <property type="entry name" value="Periplasmic binding protein-like I"/>
    <property type="match status" value="1"/>
</dbReference>
<feature type="chain" id="PRO_5039463643" evidence="7">
    <location>
        <begin position="23"/>
        <end position="358"/>
    </location>
</feature>
<dbReference type="Gene3D" id="3.40.50.2300">
    <property type="match status" value="2"/>
</dbReference>
<keyword evidence="4 7" id="KW-0732">Signal</keyword>
<comment type="similarity">
    <text evidence="2">Belongs to the BMP lipoprotein family.</text>
</comment>
<dbReference type="EMBL" id="CANL01000012">
    <property type="protein sequence ID" value="CCM63265.1"/>
    <property type="molecule type" value="Genomic_DNA"/>
</dbReference>
<evidence type="ECO:0000256" key="3">
    <source>
        <dbReference type="ARBA" id="ARBA00022475"/>
    </source>
</evidence>
<dbReference type="Proteomes" id="UP000018291">
    <property type="component" value="Unassembled WGS sequence"/>
</dbReference>
<dbReference type="CDD" id="cd06354">
    <property type="entry name" value="PBP1_PrnA-like"/>
    <property type="match status" value="1"/>
</dbReference>
<evidence type="ECO:0000256" key="5">
    <source>
        <dbReference type="ARBA" id="ARBA00023136"/>
    </source>
</evidence>
<dbReference type="InterPro" id="IPR003760">
    <property type="entry name" value="PnrA-like"/>
</dbReference>
<evidence type="ECO:0000313" key="9">
    <source>
        <dbReference type="EMBL" id="CCM63265.1"/>
    </source>
</evidence>